<sequence>MTPALSVSNLRKVYRGGTVAVDDLSLAVEEGDFFGFLGPNGAGKSTTIHCITGIATVTSGTIKVFGIDAVKDYRKARSLVGLSPQEFNVDVFATPVQIVDWVGGYFGIPSAERKKRIDELMERFDLTEHVKKPFRALSGGLKRRVILARALIHKPKLLILDEPTAGVDVELRLDLWRYLGELNRDGTTILLTTHYLEEVERLCRNIAIVAKGKIVRQGPKEEFLAGGGIEGAYLAATGATPDHIAAGAA</sequence>
<evidence type="ECO:0000313" key="5">
    <source>
        <dbReference type="EMBL" id="GAA0558682.1"/>
    </source>
</evidence>
<comment type="caution">
    <text evidence="5">The sequence shown here is derived from an EMBL/GenBank/DDBJ whole genome shotgun (WGS) entry which is preliminary data.</text>
</comment>
<protein>
    <recommendedName>
        <fullName evidence="4">ABC transporter domain-containing protein</fullName>
    </recommendedName>
</protein>
<keyword evidence="6" id="KW-1185">Reference proteome</keyword>
<keyword evidence="3" id="KW-0067">ATP-binding</keyword>
<dbReference type="InterPro" id="IPR050763">
    <property type="entry name" value="ABC_transporter_ATP-binding"/>
</dbReference>
<dbReference type="InterPro" id="IPR003593">
    <property type="entry name" value="AAA+_ATPase"/>
</dbReference>
<dbReference type="InterPro" id="IPR027417">
    <property type="entry name" value="P-loop_NTPase"/>
</dbReference>
<dbReference type="SMART" id="SM00382">
    <property type="entry name" value="AAA"/>
    <property type="match status" value="1"/>
</dbReference>
<dbReference type="InterPro" id="IPR003439">
    <property type="entry name" value="ABC_transporter-like_ATP-bd"/>
</dbReference>
<dbReference type="Gene3D" id="3.40.50.300">
    <property type="entry name" value="P-loop containing nucleotide triphosphate hydrolases"/>
    <property type="match status" value="1"/>
</dbReference>
<dbReference type="RefSeq" id="WP_166930954.1">
    <property type="nucleotide sequence ID" value="NZ_BAAADD010000001.1"/>
</dbReference>
<accession>A0ABN1E419</accession>
<name>A0ABN1E419_9PROT</name>
<dbReference type="EMBL" id="BAAADD010000001">
    <property type="protein sequence ID" value="GAA0558682.1"/>
    <property type="molecule type" value="Genomic_DNA"/>
</dbReference>
<feature type="domain" description="ABC transporter" evidence="4">
    <location>
        <begin position="5"/>
        <end position="236"/>
    </location>
</feature>
<gene>
    <name evidence="5" type="ORF">GCM10008942_03950</name>
</gene>
<keyword evidence="2" id="KW-0547">Nucleotide-binding</keyword>
<evidence type="ECO:0000256" key="3">
    <source>
        <dbReference type="ARBA" id="ARBA00022840"/>
    </source>
</evidence>
<dbReference type="Proteomes" id="UP001499951">
    <property type="component" value="Unassembled WGS sequence"/>
</dbReference>
<reference evidence="5 6" key="1">
    <citation type="journal article" date="2019" name="Int. J. Syst. Evol. Microbiol.">
        <title>The Global Catalogue of Microorganisms (GCM) 10K type strain sequencing project: providing services to taxonomists for standard genome sequencing and annotation.</title>
        <authorList>
            <consortium name="The Broad Institute Genomics Platform"/>
            <consortium name="The Broad Institute Genome Sequencing Center for Infectious Disease"/>
            <person name="Wu L."/>
            <person name="Ma J."/>
        </authorList>
    </citation>
    <scope>NUCLEOTIDE SEQUENCE [LARGE SCALE GENOMIC DNA]</scope>
    <source>
        <strain evidence="5 6">JCM 15089</strain>
    </source>
</reference>
<dbReference type="PANTHER" id="PTHR42711">
    <property type="entry name" value="ABC TRANSPORTER ATP-BINDING PROTEIN"/>
    <property type="match status" value="1"/>
</dbReference>
<proteinExistence type="predicted"/>
<dbReference type="PROSITE" id="PS50893">
    <property type="entry name" value="ABC_TRANSPORTER_2"/>
    <property type="match status" value="1"/>
</dbReference>
<keyword evidence="1" id="KW-0813">Transport</keyword>
<evidence type="ECO:0000313" key="6">
    <source>
        <dbReference type="Proteomes" id="UP001499951"/>
    </source>
</evidence>
<evidence type="ECO:0000256" key="1">
    <source>
        <dbReference type="ARBA" id="ARBA00022448"/>
    </source>
</evidence>
<evidence type="ECO:0000256" key="2">
    <source>
        <dbReference type="ARBA" id="ARBA00022741"/>
    </source>
</evidence>
<organism evidence="5 6">
    <name type="scientific">Rhizomicrobium electricum</name>
    <dbReference type="NCBI Taxonomy" id="480070"/>
    <lineage>
        <taxon>Bacteria</taxon>
        <taxon>Pseudomonadati</taxon>
        <taxon>Pseudomonadota</taxon>
        <taxon>Alphaproteobacteria</taxon>
        <taxon>Micropepsales</taxon>
        <taxon>Micropepsaceae</taxon>
        <taxon>Rhizomicrobium</taxon>
    </lineage>
</organism>
<evidence type="ECO:0000259" key="4">
    <source>
        <dbReference type="PROSITE" id="PS50893"/>
    </source>
</evidence>
<dbReference type="SUPFAM" id="SSF52540">
    <property type="entry name" value="P-loop containing nucleoside triphosphate hydrolases"/>
    <property type="match status" value="1"/>
</dbReference>
<dbReference type="PANTHER" id="PTHR42711:SF15">
    <property type="entry name" value="ABC-TYPE MULTIDRUG TRANSPORT SYSTEM, ATPASE COMPONENT"/>
    <property type="match status" value="1"/>
</dbReference>
<dbReference type="Pfam" id="PF00005">
    <property type="entry name" value="ABC_tran"/>
    <property type="match status" value="1"/>
</dbReference>